<feature type="compositionally biased region" description="Polar residues" evidence="1">
    <location>
        <begin position="240"/>
        <end position="262"/>
    </location>
</feature>
<feature type="compositionally biased region" description="Basic and acidic residues" evidence="1">
    <location>
        <begin position="151"/>
        <end position="171"/>
    </location>
</feature>
<feature type="compositionally biased region" description="Basic and acidic residues" evidence="1">
    <location>
        <begin position="133"/>
        <end position="142"/>
    </location>
</feature>
<feature type="region of interest" description="Disordered" evidence="1">
    <location>
        <begin position="414"/>
        <end position="501"/>
    </location>
</feature>
<reference evidence="2 3" key="1">
    <citation type="submission" date="2017-03" db="EMBL/GenBank/DDBJ databases">
        <title>Genomes of endolithic fungi from Antarctica.</title>
        <authorList>
            <person name="Coleine C."/>
            <person name="Masonjones S."/>
            <person name="Stajich J.E."/>
        </authorList>
    </citation>
    <scope>NUCLEOTIDE SEQUENCE [LARGE SCALE GENOMIC DNA]</scope>
    <source>
        <strain evidence="2 3">CCFEE 5311</strain>
    </source>
</reference>
<sequence length="501" mass="54982">MEKLILRSVMYGADKIPDTWFEKVPGGFYKKKEEEEAKARDQAKRDSKKSGKDGSGGGSRPSNSDSRNGGGGRSRRYSTGEDDKRPSDPPRRRDGERQRQRESYDGQDQDDGHYSGDDRRRRRNHGSTRQRRRSFDDDREYSHGNGPPPPRDNRRDERRMNDGAPYPERDTGPSSRARSNLHDSAVGAAALTGASMGLAEGASRPYDDHAASGPQSGSEGRKGVAGGYVPYAHIYGGPASQAQREPYSTTPPQSSAGSAQPTERSRQGHQVAPPPSHYHQNPYALDTAAAAAGYRSQDSGYDSRHDHRHDDRYNSRDERSSTYSDSPLPRRGHSRRDNDSPTHDSRAEDDRSTRPDRRQGTEGSKRAKSQGGGESRGKYRTCKTRADFDGIEDSWEVPPARTAAVRDEAVTGALIADKPEARDRYVPAGYQADYRSETSSPSNATPTMKPVDPRKPLGAQMGGDSGSGTGGSSRRRDGDRAQRQYGGDGAHGKRSSGYYSD</sequence>
<evidence type="ECO:0000256" key="1">
    <source>
        <dbReference type="SAM" id="MobiDB-lite"/>
    </source>
</evidence>
<accession>A0A4U0UVU2</accession>
<dbReference type="AlphaFoldDB" id="A0A4U0UVU2"/>
<feature type="compositionally biased region" description="Basic residues" evidence="1">
    <location>
        <begin position="120"/>
        <end position="132"/>
    </location>
</feature>
<gene>
    <name evidence="2" type="ORF">B0A54_10857</name>
</gene>
<feature type="compositionally biased region" description="Basic and acidic residues" evidence="1">
    <location>
        <begin position="30"/>
        <end position="52"/>
    </location>
</feature>
<dbReference type="EMBL" id="NAJP01000034">
    <property type="protein sequence ID" value="TKA40251.1"/>
    <property type="molecule type" value="Genomic_DNA"/>
</dbReference>
<dbReference type="Proteomes" id="UP000310066">
    <property type="component" value="Unassembled WGS sequence"/>
</dbReference>
<organism evidence="2 3">
    <name type="scientific">Friedmanniomyces endolithicus</name>
    <dbReference type="NCBI Taxonomy" id="329885"/>
    <lineage>
        <taxon>Eukaryota</taxon>
        <taxon>Fungi</taxon>
        <taxon>Dikarya</taxon>
        <taxon>Ascomycota</taxon>
        <taxon>Pezizomycotina</taxon>
        <taxon>Dothideomycetes</taxon>
        <taxon>Dothideomycetidae</taxon>
        <taxon>Mycosphaerellales</taxon>
        <taxon>Teratosphaeriaceae</taxon>
        <taxon>Friedmanniomyces</taxon>
    </lineage>
</organism>
<feature type="region of interest" description="Disordered" evidence="1">
    <location>
        <begin position="11"/>
        <end position="401"/>
    </location>
</feature>
<comment type="caution">
    <text evidence="2">The sequence shown here is derived from an EMBL/GenBank/DDBJ whole genome shotgun (WGS) entry which is preliminary data.</text>
</comment>
<proteinExistence type="predicted"/>
<evidence type="ECO:0000313" key="3">
    <source>
        <dbReference type="Proteomes" id="UP000310066"/>
    </source>
</evidence>
<feature type="compositionally biased region" description="Gly residues" evidence="1">
    <location>
        <begin position="460"/>
        <end position="471"/>
    </location>
</feature>
<feature type="compositionally biased region" description="Basic and acidic residues" evidence="1">
    <location>
        <begin position="78"/>
        <end position="119"/>
    </location>
</feature>
<protein>
    <submittedName>
        <fullName evidence="2">Uncharacterized protein</fullName>
    </submittedName>
</protein>
<feature type="compositionally biased region" description="Basic and acidic residues" evidence="1">
    <location>
        <begin position="335"/>
        <end position="365"/>
    </location>
</feature>
<dbReference type="OrthoDB" id="3800349at2759"/>
<dbReference type="STRING" id="329885.A0A4U0UVU2"/>
<feature type="compositionally biased region" description="Basic and acidic residues" evidence="1">
    <location>
        <begin position="301"/>
        <end position="320"/>
    </location>
</feature>
<name>A0A4U0UVU2_9PEZI</name>
<feature type="compositionally biased region" description="Polar residues" evidence="1">
    <location>
        <begin position="437"/>
        <end position="446"/>
    </location>
</feature>
<evidence type="ECO:0000313" key="2">
    <source>
        <dbReference type="EMBL" id="TKA40251.1"/>
    </source>
</evidence>